<reference evidence="1" key="1">
    <citation type="journal article" date="2021" name="Proc. Natl. Acad. Sci. U.S.A.">
        <title>A Catalog of Tens of Thousands of Viruses from Human Metagenomes Reveals Hidden Associations with Chronic Diseases.</title>
        <authorList>
            <person name="Tisza M.J."/>
            <person name="Buck C.B."/>
        </authorList>
    </citation>
    <scope>NUCLEOTIDE SEQUENCE</scope>
    <source>
        <strain evidence="1">CtelJ1</strain>
    </source>
</reference>
<dbReference type="EMBL" id="BK016184">
    <property type="protein sequence ID" value="DAG00942.1"/>
    <property type="molecule type" value="Genomic_DNA"/>
</dbReference>
<protein>
    <submittedName>
        <fullName evidence="1">Uncharacterized protein</fullName>
    </submittedName>
</protein>
<name>A0A8S5V2K9_9CAUD</name>
<organism evidence="1">
    <name type="scientific">CrAss-like virus sp. ctelJ1</name>
    <dbReference type="NCBI Taxonomy" id="2825838"/>
    <lineage>
        <taxon>Viruses</taxon>
        <taxon>Duplodnaviria</taxon>
        <taxon>Heunggongvirae</taxon>
        <taxon>Uroviricota</taxon>
        <taxon>Caudoviricetes</taxon>
        <taxon>Crassvirales</taxon>
    </lineage>
</organism>
<proteinExistence type="predicted"/>
<sequence>MGMVQQVNNYIMNVFKFVFGYNDGRIKERLMVFDNVCAASFAELEGKRPGCVSVKKEEVTPEMAKEILEKDNTLTDIGRMLLEQIANKK</sequence>
<evidence type="ECO:0000313" key="1">
    <source>
        <dbReference type="EMBL" id="DAG00942.1"/>
    </source>
</evidence>
<accession>A0A8S5V2K9</accession>